<comment type="caution">
    <text evidence="4">The sequence shown here is derived from an EMBL/GenBank/DDBJ whole genome shotgun (WGS) entry which is preliminary data.</text>
</comment>
<sequence>MKFSILQLLSITFLGSFGPTAVHADSGLLSGDWGSLQYFSDVGIGAWKLPEGVTYVQDDDDNEKDGTVYLGNVRIRCGVVPYDEDDNVWMIASRGNFANVGYIFPRGGYDHNNDADMEDCVVRESKEEGGFMINRDSISPLGISSDRGTYWFKAKIDSFVDATDSQSRPANPTWFDKEEARTEMKRPQDRPSKKREMRVALYFAE</sequence>
<dbReference type="CDD" id="cd02883">
    <property type="entry name" value="NUDIX_Hydrolase"/>
    <property type="match status" value="1"/>
</dbReference>
<name>A0ABR3ZG88_9PEZI</name>
<accession>A0ABR3ZG88</accession>
<dbReference type="InterPro" id="IPR000086">
    <property type="entry name" value="NUDIX_hydrolase_dom"/>
</dbReference>
<keyword evidence="5" id="KW-1185">Reference proteome</keyword>
<feature type="domain" description="Nudix hydrolase" evidence="3">
    <location>
        <begin position="72"/>
        <end position="205"/>
    </location>
</feature>
<dbReference type="InterPro" id="IPR015797">
    <property type="entry name" value="NUDIX_hydrolase-like_dom_sf"/>
</dbReference>
<evidence type="ECO:0000313" key="4">
    <source>
        <dbReference type="EMBL" id="KAL1899723.1"/>
    </source>
</evidence>
<feature type="compositionally biased region" description="Basic and acidic residues" evidence="1">
    <location>
        <begin position="175"/>
        <end position="191"/>
    </location>
</feature>
<dbReference type="Pfam" id="PF00293">
    <property type="entry name" value="NUDIX"/>
    <property type="match status" value="1"/>
</dbReference>
<proteinExistence type="predicted"/>
<organism evidence="4 5">
    <name type="scientific">Ceratocystis pirilliformis</name>
    <dbReference type="NCBI Taxonomy" id="259994"/>
    <lineage>
        <taxon>Eukaryota</taxon>
        <taxon>Fungi</taxon>
        <taxon>Dikarya</taxon>
        <taxon>Ascomycota</taxon>
        <taxon>Pezizomycotina</taxon>
        <taxon>Sordariomycetes</taxon>
        <taxon>Hypocreomycetidae</taxon>
        <taxon>Microascales</taxon>
        <taxon>Ceratocystidaceae</taxon>
        <taxon>Ceratocystis</taxon>
    </lineage>
</organism>
<feature type="region of interest" description="Disordered" evidence="1">
    <location>
        <begin position="162"/>
        <end position="196"/>
    </location>
</feature>
<protein>
    <recommendedName>
        <fullName evidence="3">Nudix hydrolase domain-containing protein</fullName>
    </recommendedName>
</protein>
<dbReference type="Gene3D" id="3.90.79.10">
    <property type="entry name" value="Nucleoside Triphosphate Pyrophosphohydrolase"/>
    <property type="match status" value="1"/>
</dbReference>
<gene>
    <name evidence="4" type="ORF">Cpir12675_001222</name>
</gene>
<dbReference type="PROSITE" id="PS51462">
    <property type="entry name" value="NUDIX"/>
    <property type="match status" value="1"/>
</dbReference>
<dbReference type="SUPFAM" id="SSF55811">
    <property type="entry name" value="Nudix"/>
    <property type="match status" value="1"/>
</dbReference>
<dbReference type="EMBL" id="JAWDJO010000018">
    <property type="protein sequence ID" value="KAL1899723.1"/>
    <property type="molecule type" value="Genomic_DNA"/>
</dbReference>
<evidence type="ECO:0000256" key="2">
    <source>
        <dbReference type="SAM" id="SignalP"/>
    </source>
</evidence>
<evidence type="ECO:0000256" key="1">
    <source>
        <dbReference type="SAM" id="MobiDB-lite"/>
    </source>
</evidence>
<keyword evidence="2" id="KW-0732">Signal</keyword>
<feature type="signal peptide" evidence="2">
    <location>
        <begin position="1"/>
        <end position="24"/>
    </location>
</feature>
<feature type="chain" id="PRO_5047168826" description="Nudix hydrolase domain-containing protein" evidence="2">
    <location>
        <begin position="25"/>
        <end position="205"/>
    </location>
</feature>
<evidence type="ECO:0000313" key="5">
    <source>
        <dbReference type="Proteomes" id="UP001583280"/>
    </source>
</evidence>
<evidence type="ECO:0000259" key="3">
    <source>
        <dbReference type="PROSITE" id="PS51462"/>
    </source>
</evidence>
<reference evidence="4 5" key="1">
    <citation type="journal article" date="2024" name="IMA Fungus">
        <title>IMA Genome - F19 : A genome assembly and annotation guide to empower mycologists, including annotated draft genome sequences of Ceratocystis pirilliformis, Diaporthe australafricana, Fusarium ophioides, Paecilomyces lecythidis, and Sporothrix stenoceras.</title>
        <authorList>
            <person name="Aylward J."/>
            <person name="Wilson A.M."/>
            <person name="Visagie C.M."/>
            <person name="Spraker J."/>
            <person name="Barnes I."/>
            <person name="Buitendag C."/>
            <person name="Ceriani C."/>
            <person name="Del Mar Angel L."/>
            <person name="du Plessis D."/>
            <person name="Fuchs T."/>
            <person name="Gasser K."/>
            <person name="Kramer D."/>
            <person name="Li W."/>
            <person name="Munsamy K."/>
            <person name="Piso A."/>
            <person name="Price J.L."/>
            <person name="Sonnekus B."/>
            <person name="Thomas C."/>
            <person name="van der Nest A."/>
            <person name="van Dijk A."/>
            <person name="van Heerden A."/>
            <person name="van Vuuren N."/>
            <person name="Yilmaz N."/>
            <person name="Duong T.A."/>
            <person name="van der Merwe N.A."/>
            <person name="Wingfield M.J."/>
            <person name="Wingfield B.D."/>
        </authorList>
    </citation>
    <scope>NUCLEOTIDE SEQUENCE [LARGE SCALE GENOMIC DNA]</scope>
    <source>
        <strain evidence="4 5">CMW 12675</strain>
    </source>
</reference>
<dbReference type="Proteomes" id="UP001583280">
    <property type="component" value="Unassembled WGS sequence"/>
</dbReference>